<dbReference type="PANTHER" id="PTHR18895">
    <property type="entry name" value="HEMK METHYLTRANSFERASE"/>
    <property type="match status" value="1"/>
</dbReference>
<keyword evidence="3 5" id="KW-0949">S-adenosyl-L-methionine</keyword>
<dbReference type="SMR" id="G4A5X3"/>
<feature type="binding site" evidence="5">
    <location>
        <position position="201"/>
    </location>
    <ligand>
        <name>S-adenosyl-L-methionine</name>
        <dbReference type="ChEBI" id="CHEBI:59789"/>
    </ligand>
</feature>
<dbReference type="AlphaFoldDB" id="G4A5X3"/>
<dbReference type="FunFam" id="3.40.50.150:FF:000053">
    <property type="entry name" value="Release factor glutamine methyltransferase"/>
    <property type="match status" value="1"/>
</dbReference>
<name>G4A5X3_AGGAC</name>
<dbReference type="SUPFAM" id="SSF53335">
    <property type="entry name" value="S-adenosyl-L-methionine-dependent methyltransferases"/>
    <property type="match status" value="1"/>
</dbReference>
<evidence type="ECO:0000259" key="7">
    <source>
        <dbReference type="Pfam" id="PF17827"/>
    </source>
</evidence>
<dbReference type="NCBIfam" id="TIGR00536">
    <property type="entry name" value="hemK_fam"/>
    <property type="match status" value="1"/>
</dbReference>
<comment type="caution">
    <text evidence="8">The sequence shown here is derived from an EMBL/GenBank/DDBJ whole genome shotgun (WGS) entry which is preliminary data.</text>
</comment>
<dbReference type="InterPro" id="IPR025714">
    <property type="entry name" value="Methyltranfer_dom"/>
</dbReference>
<evidence type="ECO:0000256" key="5">
    <source>
        <dbReference type="HAMAP-Rule" id="MF_02126"/>
    </source>
</evidence>
<evidence type="ECO:0000256" key="3">
    <source>
        <dbReference type="ARBA" id="ARBA00022691"/>
    </source>
</evidence>
<evidence type="ECO:0000313" key="8">
    <source>
        <dbReference type="EMBL" id="EGY35208.1"/>
    </source>
</evidence>
<feature type="binding site" evidence="5">
    <location>
        <begin position="129"/>
        <end position="133"/>
    </location>
    <ligand>
        <name>S-adenosyl-L-methionine</name>
        <dbReference type="ChEBI" id="CHEBI:59789"/>
    </ligand>
</feature>
<evidence type="ECO:0000256" key="1">
    <source>
        <dbReference type="ARBA" id="ARBA00022603"/>
    </source>
</evidence>
<feature type="domain" description="Methyltransferase" evidence="6">
    <location>
        <begin position="123"/>
        <end position="265"/>
    </location>
</feature>
<feature type="domain" description="Release factor glutamine methyltransferase N-terminal" evidence="7">
    <location>
        <begin position="5"/>
        <end position="76"/>
    </location>
</feature>
<dbReference type="RefSeq" id="WP_005555674.1">
    <property type="nucleotide sequence ID" value="NZ_AEJM01000003.1"/>
</dbReference>
<comment type="catalytic activity">
    <reaction evidence="4 5">
        <text>L-glutaminyl-[peptide chain release factor] + S-adenosyl-L-methionine = N(5)-methyl-L-glutaminyl-[peptide chain release factor] + S-adenosyl-L-homocysteine + H(+)</text>
        <dbReference type="Rhea" id="RHEA:42896"/>
        <dbReference type="Rhea" id="RHEA-COMP:10271"/>
        <dbReference type="Rhea" id="RHEA-COMP:10272"/>
        <dbReference type="ChEBI" id="CHEBI:15378"/>
        <dbReference type="ChEBI" id="CHEBI:30011"/>
        <dbReference type="ChEBI" id="CHEBI:57856"/>
        <dbReference type="ChEBI" id="CHEBI:59789"/>
        <dbReference type="ChEBI" id="CHEBI:61891"/>
        <dbReference type="EC" id="2.1.1.297"/>
    </reaction>
</comment>
<comment type="function">
    <text evidence="5">Methylates the class 1 translation termination release factors RF1/PrfA and RF2/PrfB on the glutamine residue of the universally conserved GGQ motif.</text>
</comment>
<dbReference type="NCBIfam" id="TIGR03534">
    <property type="entry name" value="RF_mod_PrmC"/>
    <property type="match status" value="1"/>
</dbReference>
<dbReference type="InterPro" id="IPR002052">
    <property type="entry name" value="DNA_methylase_N6_adenine_CS"/>
</dbReference>
<dbReference type="Gene3D" id="3.40.50.150">
    <property type="entry name" value="Vaccinia Virus protein VP39"/>
    <property type="match status" value="1"/>
</dbReference>
<dbReference type="InterPro" id="IPR004556">
    <property type="entry name" value="HemK-like"/>
</dbReference>
<dbReference type="InterPro" id="IPR050320">
    <property type="entry name" value="N5-glutamine_MTase"/>
</dbReference>
<evidence type="ECO:0000259" key="6">
    <source>
        <dbReference type="Pfam" id="PF13847"/>
    </source>
</evidence>
<dbReference type="FunFam" id="1.10.8.10:FF:000032">
    <property type="entry name" value="Release factor glutamine methyltransferase"/>
    <property type="match status" value="1"/>
</dbReference>
<dbReference type="Pfam" id="PF17827">
    <property type="entry name" value="PrmC_N"/>
    <property type="match status" value="1"/>
</dbReference>
<dbReference type="HAMAP" id="MF_02126">
    <property type="entry name" value="RF_methyltr_PrmC"/>
    <property type="match status" value="1"/>
</dbReference>
<dbReference type="InterPro" id="IPR019874">
    <property type="entry name" value="RF_methyltr_PrmC"/>
</dbReference>
<dbReference type="GO" id="GO:0003676">
    <property type="term" value="F:nucleic acid binding"/>
    <property type="evidence" value="ECO:0007669"/>
    <property type="project" value="InterPro"/>
</dbReference>
<feature type="binding site" evidence="5">
    <location>
        <position position="160"/>
    </location>
    <ligand>
        <name>S-adenosyl-L-methionine</name>
        <dbReference type="ChEBI" id="CHEBI:59789"/>
    </ligand>
</feature>
<evidence type="ECO:0000256" key="2">
    <source>
        <dbReference type="ARBA" id="ARBA00022679"/>
    </source>
</evidence>
<feature type="binding site" evidence="5">
    <location>
        <begin position="201"/>
        <end position="204"/>
    </location>
    <ligand>
        <name>substrate</name>
    </ligand>
</feature>
<accession>G4A5X3</accession>
<dbReference type="GO" id="GO:0032259">
    <property type="term" value="P:methylation"/>
    <property type="evidence" value="ECO:0007669"/>
    <property type="project" value="UniProtKB-KW"/>
</dbReference>
<dbReference type="CDD" id="cd02440">
    <property type="entry name" value="AdoMet_MTases"/>
    <property type="match status" value="1"/>
</dbReference>
<dbReference type="PATRIC" id="fig|907488.3.peg.206"/>
<evidence type="ECO:0000256" key="4">
    <source>
        <dbReference type="ARBA" id="ARBA00048391"/>
    </source>
</evidence>
<comment type="similarity">
    <text evidence="5">Belongs to the protein N5-glutamine methyltransferase family. PrmC subfamily.</text>
</comment>
<dbReference type="InterPro" id="IPR040758">
    <property type="entry name" value="PrmC_N"/>
</dbReference>
<dbReference type="EC" id="2.1.1.297" evidence="5"/>
<organism evidence="8">
    <name type="scientific">Aggregatibacter actinomycetemcomitans serotype e str. SC1083</name>
    <dbReference type="NCBI Taxonomy" id="907488"/>
    <lineage>
        <taxon>Bacteria</taxon>
        <taxon>Pseudomonadati</taxon>
        <taxon>Pseudomonadota</taxon>
        <taxon>Gammaproteobacteria</taxon>
        <taxon>Pasteurellales</taxon>
        <taxon>Pasteurellaceae</taxon>
        <taxon>Aggregatibacter</taxon>
    </lineage>
</organism>
<dbReference type="Proteomes" id="UP000005508">
    <property type="component" value="Unassembled WGS sequence"/>
</dbReference>
<dbReference type="GO" id="GO:0102559">
    <property type="term" value="F:peptide chain release factor N(5)-glutamine methyltransferase activity"/>
    <property type="evidence" value="ECO:0007669"/>
    <property type="project" value="UniProtKB-EC"/>
</dbReference>
<dbReference type="Gene3D" id="1.10.8.10">
    <property type="entry name" value="DNA helicase RuvA subunit, C-terminal domain"/>
    <property type="match status" value="1"/>
</dbReference>
<dbReference type="PANTHER" id="PTHR18895:SF74">
    <property type="entry name" value="MTRF1L RELEASE FACTOR GLUTAMINE METHYLTRANSFERASE"/>
    <property type="match status" value="1"/>
</dbReference>
<keyword evidence="2 5" id="KW-0808">Transferase</keyword>
<dbReference type="PROSITE" id="PS00092">
    <property type="entry name" value="N6_MTASE"/>
    <property type="match status" value="1"/>
</dbReference>
<dbReference type="Pfam" id="PF13847">
    <property type="entry name" value="Methyltransf_31"/>
    <property type="match status" value="1"/>
</dbReference>
<gene>
    <name evidence="5" type="primary">prmC</name>
    <name evidence="8" type="ORF">SC1083_0211</name>
</gene>
<feature type="binding site" evidence="5">
    <location>
        <position position="187"/>
    </location>
    <ligand>
        <name>S-adenosyl-L-methionine</name>
        <dbReference type="ChEBI" id="CHEBI:59789"/>
    </ligand>
</feature>
<protein>
    <recommendedName>
        <fullName evidence="5">Release factor glutamine methyltransferase</fullName>
        <shortName evidence="5">RF MTase</shortName>
        <ecNumber evidence="5">2.1.1.297</ecNumber>
    </recommendedName>
    <alternativeName>
        <fullName evidence="5">N5-glutamine methyltransferase PrmC</fullName>
    </alternativeName>
    <alternativeName>
        <fullName evidence="5">Protein-(glutamine-N5) MTase PrmC</fullName>
    </alternativeName>
    <alternativeName>
        <fullName evidence="5">Protein-glutamine N-methyltransferase PrmC</fullName>
    </alternativeName>
</protein>
<proteinExistence type="inferred from homology"/>
<dbReference type="InterPro" id="IPR029063">
    <property type="entry name" value="SAM-dependent_MTases_sf"/>
</dbReference>
<dbReference type="EMBL" id="AEJM01000003">
    <property type="protein sequence ID" value="EGY35208.1"/>
    <property type="molecule type" value="Genomic_DNA"/>
</dbReference>
<sequence length="299" mass="33190">MNYQQWLQQATQALNQANPSENGKTDAQVLLQFVTQKSRATILAFGETVLDEKTLEKLTALLARRLQGEPIAYILGEKEFWSLPLNVSAGTLIPRPDTEILVEKAVAIAIEKLQKCGQNSQRFRILDLGTGTGAIALALASALKPIAQKHAVSLDIIGVDLTPEVVALAKSNGAKNQLEVAFMQSRWFENVTGKFDLIVSNPPYIDAHDEHLAQGDVRFEPLSALVAAEEGYADLHHIIANAPKFMRENGYLLVEHGWQQGEKVRLIFQENFWSAVETLRDYGNNERVTLGCWAQTENK</sequence>
<keyword evidence="1 5" id="KW-0489">Methyltransferase</keyword>
<reference evidence="8" key="1">
    <citation type="submission" date="2010-10" db="EMBL/GenBank/DDBJ databases">
        <authorList>
            <person name="Chen C."/>
            <person name="Kittichotirat W."/>
            <person name="Asikainen S."/>
            <person name="Bumgarner R."/>
        </authorList>
    </citation>
    <scope>NUCLEOTIDE SEQUENCE [LARGE SCALE GENOMIC DNA]</scope>
    <source>
        <strain evidence="8">SC1083</strain>
    </source>
</reference>